<accession>A0A367LAD6</accession>
<organism evidence="1 2">
    <name type="scientific">Ophiocordyceps polyrhachis-furcata BCC 54312</name>
    <dbReference type="NCBI Taxonomy" id="1330021"/>
    <lineage>
        <taxon>Eukaryota</taxon>
        <taxon>Fungi</taxon>
        <taxon>Dikarya</taxon>
        <taxon>Ascomycota</taxon>
        <taxon>Pezizomycotina</taxon>
        <taxon>Sordariomycetes</taxon>
        <taxon>Hypocreomycetidae</taxon>
        <taxon>Hypocreales</taxon>
        <taxon>Ophiocordycipitaceae</taxon>
        <taxon>Ophiocordyceps</taxon>
    </lineage>
</organism>
<comment type="caution">
    <text evidence="1">The sequence shown here is derived from an EMBL/GenBank/DDBJ whole genome shotgun (WGS) entry which is preliminary data.</text>
</comment>
<keyword evidence="2" id="KW-1185">Reference proteome</keyword>
<evidence type="ECO:0000313" key="1">
    <source>
        <dbReference type="EMBL" id="RCI11373.1"/>
    </source>
</evidence>
<gene>
    <name evidence="1" type="ORF">L249_7786</name>
</gene>
<dbReference type="Proteomes" id="UP000253664">
    <property type="component" value="Unassembled WGS sequence"/>
</dbReference>
<protein>
    <submittedName>
        <fullName evidence="1">Uncharacterized protein</fullName>
    </submittedName>
</protein>
<dbReference type="AlphaFoldDB" id="A0A367LAD6"/>
<dbReference type="EMBL" id="LKCN02000010">
    <property type="protein sequence ID" value="RCI11373.1"/>
    <property type="molecule type" value="Genomic_DNA"/>
</dbReference>
<name>A0A367LAD6_9HYPO</name>
<evidence type="ECO:0000313" key="2">
    <source>
        <dbReference type="Proteomes" id="UP000253664"/>
    </source>
</evidence>
<sequence>MRLERRRRIAGFPPPMNKEVNDLSDGKQNEVLYKLIFKSRCSSLGLEYQTFLCARPSHGYNCNISCVYVWVIPVMLRLCCARLWRLWRKEEWRPERPDHDAVQDPSMAE</sequence>
<proteinExistence type="predicted"/>
<reference evidence="1 2" key="1">
    <citation type="journal article" date="2015" name="BMC Genomics">
        <title>Insights from the genome of Ophiocordyceps polyrhachis-furcata to pathogenicity and host specificity in insect fungi.</title>
        <authorList>
            <person name="Wichadakul D."/>
            <person name="Kobmoo N."/>
            <person name="Ingsriswang S."/>
            <person name="Tangphatsornruang S."/>
            <person name="Chantasingh D."/>
            <person name="Luangsa-ard J.J."/>
            <person name="Eurwilaichitr L."/>
        </authorList>
    </citation>
    <scope>NUCLEOTIDE SEQUENCE [LARGE SCALE GENOMIC DNA]</scope>
    <source>
        <strain evidence="1 2">BCC 54312</strain>
    </source>
</reference>